<accession>E7CA68</accession>
<reference evidence="1" key="1">
    <citation type="submission" date="2010-01" db="EMBL/GenBank/DDBJ databases">
        <title>Genome fragments of uncultured bacteria from the North Pacific Subtropical Gyre.</title>
        <authorList>
            <person name="Pham V.D."/>
            <person name="DeLong E.F."/>
        </authorList>
    </citation>
    <scope>NUCLEOTIDE SEQUENCE</scope>
</reference>
<feature type="non-terminal residue" evidence="1">
    <location>
        <position position="71"/>
    </location>
</feature>
<organism evidence="1">
    <name type="scientific">uncultured SAR11 cluster alpha proteobacterium H17925_48B19</name>
    <dbReference type="NCBI Taxonomy" id="715039"/>
    <lineage>
        <taxon>Bacteria</taxon>
        <taxon>Pseudomonadati</taxon>
        <taxon>Pseudomonadota</taxon>
        <taxon>Alphaproteobacteria</taxon>
        <taxon>Candidatus Pelagibacterales</taxon>
        <taxon>environmental samples</taxon>
    </lineage>
</organism>
<dbReference type="EMBL" id="GU574705">
    <property type="protein sequence ID" value="ADH43052.1"/>
    <property type="molecule type" value="Genomic_DNA"/>
</dbReference>
<protein>
    <submittedName>
        <fullName evidence="1">Uncharacterized protein</fullName>
    </submittedName>
</protein>
<dbReference type="AlphaFoldDB" id="E7CA68"/>
<sequence length="71" mass="7666">MASLFPIAIATLPQFGSSPAIAVFTNNEFAILKDIFFASFSVLQLIQLIEINLDAPSPSETTCLAKFNKTS</sequence>
<evidence type="ECO:0000313" key="1">
    <source>
        <dbReference type="EMBL" id="ADH43052.1"/>
    </source>
</evidence>
<proteinExistence type="predicted"/>
<name>E7CA68_9PROT</name>